<dbReference type="PANTHER" id="PTHR46797">
    <property type="entry name" value="HTH-TYPE TRANSCRIPTIONAL REGULATOR"/>
    <property type="match status" value="1"/>
</dbReference>
<accession>A0ABS1V658</accession>
<proteinExistence type="predicted"/>
<dbReference type="InterPro" id="IPR013096">
    <property type="entry name" value="Cupin_2"/>
</dbReference>
<dbReference type="InterPro" id="IPR001387">
    <property type="entry name" value="Cro/C1-type_HTH"/>
</dbReference>
<dbReference type="PROSITE" id="PS50943">
    <property type="entry name" value="HTH_CROC1"/>
    <property type="match status" value="1"/>
</dbReference>
<dbReference type="Gene3D" id="1.10.260.40">
    <property type="entry name" value="lambda repressor-like DNA-binding domains"/>
    <property type="match status" value="1"/>
</dbReference>
<evidence type="ECO:0000256" key="1">
    <source>
        <dbReference type="ARBA" id="ARBA00023125"/>
    </source>
</evidence>
<dbReference type="RefSeq" id="WP_202826894.1">
    <property type="nucleotide sequence ID" value="NZ_JAEUXJ010000007.1"/>
</dbReference>
<dbReference type="InterPro" id="IPR011051">
    <property type="entry name" value="RmlC_Cupin_sf"/>
</dbReference>
<reference evidence="3 4" key="1">
    <citation type="submission" date="2021-01" db="EMBL/GenBank/DDBJ databases">
        <title>Belnapia mucosa sp. nov. and Belnapia arida sp. nov., isolated from the Tabernas Desert (Almeria, Spain).</title>
        <authorList>
            <person name="Molina-Menor E."/>
            <person name="Vidal-Verdu A."/>
            <person name="Calonge A."/>
            <person name="Satari L."/>
            <person name="Pereto Magraner J."/>
            <person name="Porcar Miralles M."/>
        </authorList>
    </citation>
    <scope>NUCLEOTIDE SEQUENCE [LARGE SCALE GENOMIC DNA]</scope>
    <source>
        <strain evidence="3 4">T6</strain>
    </source>
</reference>
<dbReference type="Gene3D" id="2.60.120.10">
    <property type="entry name" value="Jelly Rolls"/>
    <property type="match status" value="1"/>
</dbReference>
<dbReference type="CDD" id="cd02209">
    <property type="entry name" value="cupin_XRE_C"/>
    <property type="match status" value="1"/>
</dbReference>
<dbReference type="SUPFAM" id="SSF47413">
    <property type="entry name" value="lambda repressor-like DNA-binding domains"/>
    <property type="match status" value="1"/>
</dbReference>
<dbReference type="EMBL" id="JAEUXJ010000007">
    <property type="protein sequence ID" value="MBL6457158.1"/>
    <property type="molecule type" value="Genomic_DNA"/>
</dbReference>
<gene>
    <name evidence="3" type="ORF">JMJ55_17620</name>
</gene>
<comment type="caution">
    <text evidence="3">The sequence shown here is derived from an EMBL/GenBank/DDBJ whole genome shotgun (WGS) entry which is preliminary data.</text>
</comment>
<dbReference type="InterPro" id="IPR014710">
    <property type="entry name" value="RmlC-like_jellyroll"/>
</dbReference>
<dbReference type="SMART" id="SM00530">
    <property type="entry name" value="HTH_XRE"/>
    <property type="match status" value="1"/>
</dbReference>
<evidence type="ECO:0000313" key="4">
    <source>
        <dbReference type="Proteomes" id="UP000606490"/>
    </source>
</evidence>
<evidence type="ECO:0000259" key="2">
    <source>
        <dbReference type="PROSITE" id="PS50943"/>
    </source>
</evidence>
<dbReference type="InterPro" id="IPR010982">
    <property type="entry name" value="Lambda_DNA-bd_dom_sf"/>
</dbReference>
<dbReference type="Pfam" id="PF07883">
    <property type="entry name" value="Cupin_2"/>
    <property type="match status" value="1"/>
</dbReference>
<evidence type="ECO:0000313" key="3">
    <source>
        <dbReference type="EMBL" id="MBL6457158.1"/>
    </source>
</evidence>
<dbReference type="PANTHER" id="PTHR46797:SF2">
    <property type="entry name" value="TRANSCRIPTIONAL REGULATOR"/>
    <property type="match status" value="1"/>
</dbReference>
<feature type="domain" description="HTH cro/C1-type" evidence="2">
    <location>
        <begin position="21"/>
        <end position="75"/>
    </location>
</feature>
<organism evidence="3 4">
    <name type="scientific">Belnapia mucosa</name>
    <dbReference type="NCBI Taxonomy" id="2804532"/>
    <lineage>
        <taxon>Bacteria</taxon>
        <taxon>Pseudomonadati</taxon>
        <taxon>Pseudomonadota</taxon>
        <taxon>Alphaproteobacteria</taxon>
        <taxon>Acetobacterales</taxon>
        <taxon>Roseomonadaceae</taxon>
        <taxon>Belnapia</taxon>
    </lineage>
</organism>
<dbReference type="SUPFAM" id="SSF51182">
    <property type="entry name" value="RmlC-like cupins"/>
    <property type="match status" value="1"/>
</dbReference>
<sequence>MTVVKAALPVQEGARQVGARLRALRAEHGLTILELAARAGLSAGLISQIERGTSNPSMKTIQRLRTALGVNIWEFFGEAAAADEAEPGFVRRPGQRARILVGRTQLVKELLSPRGDSPLRFMLITLPPGGVSEDVLVGRGEKGGYVLSGRVELTVNGRRSQLAEGDSFQFESHQPHQLANPFEEEAVVFWIMTVPDSHL</sequence>
<dbReference type="Proteomes" id="UP000606490">
    <property type="component" value="Unassembled WGS sequence"/>
</dbReference>
<dbReference type="InterPro" id="IPR050807">
    <property type="entry name" value="TransReg_Diox_bact_type"/>
</dbReference>
<protein>
    <submittedName>
        <fullName evidence="3">Cupin domain-containing protein</fullName>
    </submittedName>
</protein>
<keyword evidence="1" id="KW-0238">DNA-binding</keyword>
<name>A0ABS1V658_9PROT</name>
<dbReference type="CDD" id="cd00093">
    <property type="entry name" value="HTH_XRE"/>
    <property type="match status" value="1"/>
</dbReference>
<dbReference type="Pfam" id="PF01381">
    <property type="entry name" value="HTH_3"/>
    <property type="match status" value="1"/>
</dbReference>
<keyword evidence="4" id="KW-1185">Reference proteome</keyword>